<dbReference type="EMBL" id="JBHTCA010000004">
    <property type="protein sequence ID" value="MFC7408716.1"/>
    <property type="molecule type" value="Genomic_DNA"/>
</dbReference>
<evidence type="ECO:0000313" key="3">
    <source>
        <dbReference type="Proteomes" id="UP001596501"/>
    </source>
</evidence>
<gene>
    <name evidence="2" type="ORF">ACFQPB_07575</name>
</gene>
<keyword evidence="3" id="KW-1185">Reference proteome</keyword>
<reference evidence="3" key="1">
    <citation type="journal article" date="2019" name="Int. J. Syst. Evol. Microbiol.">
        <title>The Global Catalogue of Microorganisms (GCM) 10K type strain sequencing project: providing services to taxonomists for standard genome sequencing and annotation.</title>
        <authorList>
            <consortium name="The Broad Institute Genomics Platform"/>
            <consortium name="The Broad Institute Genome Sequencing Center for Infectious Disease"/>
            <person name="Wu L."/>
            <person name="Ma J."/>
        </authorList>
    </citation>
    <scope>NUCLEOTIDE SEQUENCE [LARGE SCALE GENOMIC DNA]</scope>
    <source>
        <strain evidence="3">CGMCC 1.12371</strain>
    </source>
</reference>
<evidence type="ECO:0000313" key="2">
    <source>
        <dbReference type="EMBL" id="MFC7408716.1"/>
    </source>
</evidence>
<accession>A0ABW2QGZ9</accession>
<sequence length="464" mass="45351">MAISYVGGKGAGAAGQGGGSISLTTGLTGGSGGAPIEGDLVVVTVSVGTAARAPTVAISTPSGYTPLTPQRTTATTYDTNVQTCYKVMGSTPDTAVTIPPSGNNADGIAYTIQVFRGVDPTTPMDVSPTYATGSGVNNRPDPAAIEPVTEGAWIVCCGGGASATGTTLYTAGYLTNLLTFNGADTNDGTVGAGYYTGWTSGSYNPAAFGGGSVNAANSWGATTLALRPQALSAVGQDSPGGYDILASADADSTGSYAISSIVGAESAGSYAVLNAVGANAVGTYALRQAVGQAQAGGYSVLAVVAASLPGAYGLGGVAGASFAGAYGLAGTVGAEHSGGFAVLTPVGAELAGAAQVLTAVGTNLSGAYALAEAGSAVGADLPGSYQLRSPAAAELSGGYLIDSLLRRAPAGAGHSRTGAATQRPVQENTARVLVGRAGQARAPATPTTRKNTRYEPQANRRPSR</sequence>
<comment type="caution">
    <text evidence="2">The sequence shown here is derived from an EMBL/GenBank/DDBJ whole genome shotgun (WGS) entry which is preliminary data.</text>
</comment>
<evidence type="ECO:0000256" key="1">
    <source>
        <dbReference type="SAM" id="MobiDB-lite"/>
    </source>
</evidence>
<organism evidence="2 3">
    <name type="scientific">Hydrogenophaga atypica</name>
    <dbReference type="NCBI Taxonomy" id="249409"/>
    <lineage>
        <taxon>Bacteria</taxon>
        <taxon>Pseudomonadati</taxon>
        <taxon>Pseudomonadota</taxon>
        <taxon>Betaproteobacteria</taxon>
        <taxon>Burkholderiales</taxon>
        <taxon>Comamonadaceae</taxon>
        <taxon>Hydrogenophaga</taxon>
    </lineage>
</organism>
<evidence type="ECO:0008006" key="4">
    <source>
        <dbReference type="Google" id="ProtNLM"/>
    </source>
</evidence>
<proteinExistence type="predicted"/>
<feature type="region of interest" description="Disordered" evidence="1">
    <location>
        <begin position="434"/>
        <end position="464"/>
    </location>
</feature>
<dbReference type="RefSeq" id="WP_382221408.1">
    <property type="nucleotide sequence ID" value="NZ_JBHTCA010000004.1"/>
</dbReference>
<name>A0ABW2QGZ9_9BURK</name>
<protein>
    <recommendedName>
        <fullName evidence="4">MBG domain-containing protein</fullName>
    </recommendedName>
</protein>
<dbReference type="Proteomes" id="UP001596501">
    <property type="component" value="Unassembled WGS sequence"/>
</dbReference>